<dbReference type="Proteomes" id="UP001596052">
    <property type="component" value="Unassembled WGS sequence"/>
</dbReference>
<organism evidence="2 3">
    <name type="scientific">Prosthecobacter fluviatilis</name>
    <dbReference type="NCBI Taxonomy" id="445931"/>
    <lineage>
        <taxon>Bacteria</taxon>
        <taxon>Pseudomonadati</taxon>
        <taxon>Verrucomicrobiota</taxon>
        <taxon>Verrucomicrobiia</taxon>
        <taxon>Verrucomicrobiales</taxon>
        <taxon>Verrucomicrobiaceae</taxon>
        <taxon>Prosthecobacter</taxon>
    </lineage>
</organism>
<gene>
    <name evidence="2" type="ORF">ACFQDI_18760</name>
</gene>
<name>A0ABW0KWW2_9BACT</name>
<dbReference type="PROSITE" id="PS51787">
    <property type="entry name" value="LON_N"/>
    <property type="match status" value="1"/>
</dbReference>
<dbReference type="EMBL" id="JBHSMQ010000007">
    <property type="protein sequence ID" value="MFC5456916.1"/>
    <property type="molecule type" value="Genomic_DNA"/>
</dbReference>
<keyword evidence="3" id="KW-1185">Reference proteome</keyword>
<comment type="caution">
    <text evidence="2">The sequence shown here is derived from an EMBL/GenBank/DDBJ whole genome shotgun (WGS) entry which is preliminary data.</text>
</comment>
<dbReference type="InterPro" id="IPR046336">
    <property type="entry name" value="Lon_prtase_N_sf"/>
</dbReference>
<accession>A0ABW0KWW2</accession>
<evidence type="ECO:0000313" key="3">
    <source>
        <dbReference type="Proteomes" id="UP001596052"/>
    </source>
</evidence>
<proteinExistence type="predicted"/>
<sequence length="206" mass="23522">MDISSKSFSAKGFVLPQALPMIVLDDCYHFPGCHLPLFIFEDRYRRMLDHALHTDRMFCVGVSNGADEVLPVTTAGLIRASVKNPDGTSQVMLYGICRVRITGWEQKTPFRIAHVEPVLTQHAPLKVLRELKSRALDLLPPPTDDSCENMCQMRHELEEMDEAEAVCDIIAFHFVRKKNVLRALLEECCPKRRYELLIRELEKAQG</sequence>
<dbReference type="SUPFAM" id="SSF88697">
    <property type="entry name" value="PUA domain-like"/>
    <property type="match status" value="1"/>
</dbReference>
<dbReference type="InterPro" id="IPR003111">
    <property type="entry name" value="Lon_prtase_N"/>
</dbReference>
<protein>
    <submittedName>
        <fullName evidence="2">LON peptidase substrate-binding domain-containing protein</fullName>
    </submittedName>
</protein>
<dbReference type="InterPro" id="IPR015947">
    <property type="entry name" value="PUA-like_sf"/>
</dbReference>
<dbReference type="Pfam" id="PF02190">
    <property type="entry name" value="LON_substr_bdg"/>
    <property type="match status" value="1"/>
</dbReference>
<dbReference type="Gene3D" id="2.30.130.40">
    <property type="entry name" value="LON domain-like"/>
    <property type="match status" value="1"/>
</dbReference>
<evidence type="ECO:0000313" key="2">
    <source>
        <dbReference type="EMBL" id="MFC5456916.1"/>
    </source>
</evidence>
<feature type="domain" description="Lon N-terminal" evidence="1">
    <location>
        <begin position="19"/>
        <end position="205"/>
    </location>
</feature>
<reference evidence="3" key="1">
    <citation type="journal article" date="2019" name="Int. J. Syst. Evol. Microbiol.">
        <title>The Global Catalogue of Microorganisms (GCM) 10K type strain sequencing project: providing services to taxonomists for standard genome sequencing and annotation.</title>
        <authorList>
            <consortium name="The Broad Institute Genomics Platform"/>
            <consortium name="The Broad Institute Genome Sequencing Center for Infectious Disease"/>
            <person name="Wu L."/>
            <person name="Ma J."/>
        </authorList>
    </citation>
    <scope>NUCLEOTIDE SEQUENCE [LARGE SCALE GENOMIC DNA]</scope>
    <source>
        <strain evidence="3">CGMCC 4.1469</strain>
    </source>
</reference>
<evidence type="ECO:0000259" key="1">
    <source>
        <dbReference type="PROSITE" id="PS51787"/>
    </source>
</evidence>
<dbReference type="SMART" id="SM00464">
    <property type="entry name" value="LON"/>
    <property type="match status" value="1"/>
</dbReference>
<dbReference type="RefSeq" id="WP_377169659.1">
    <property type="nucleotide sequence ID" value="NZ_JBHSMQ010000007.1"/>
</dbReference>